<feature type="transmembrane region" description="Helical" evidence="1">
    <location>
        <begin position="147"/>
        <end position="168"/>
    </location>
</feature>
<feature type="transmembrane region" description="Helical" evidence="1">
    <location>
        <begin position="78"/>
        <end position="104"/>
    </location>
</feature>
<protein>
    <submittedName>
        <fullName evidence="2">Uncharacterized protein</fullName>
    </submittedName>
</protein>
<gene>
    <name evidence="2" type="ORF">ODALV1_LOCUS18157</name>
</gene>
<keyword evidence="1" id="KW-0812">Transmembrane</keyword>
<organism evidence="2 3">
    <name type="scientific">Orchesella dallaii</name>
    <dbReference type="NCBI Taxonomy" id="48710"/>
    <lineage>
        <taxon>Eukaryota</taxon>
        <taxon>Metazoa</taxon>
        <taxon>Ecdysozoa</taxon>
        <taxon>Arthropoda</taxon>
        <taxon>Hexapoda</taxon>
        <taxon>Collembola</taxon>
        <taxon>Entomobryomorpha</taxon>
        <taxon>Entomobryoidea</taxon>
        <taxon>Orchesellidae</taxon>
        <taxon>Orchesellinae</taxon>
        <taxon>Orchesella</taxon>
    </lineage>
</organism>
<keyword evidence="1" id="KW-1133">Transmembrane helix</keyword>
<comment type="caution">
    <text evidence="2">The sequence shown here is derived from an EMBL/GenBank/DDBJ whole genome shotgun (WGS) entry which is preliminary data.</text>
</comment>
<feature type="transmembrane region" description="Helical" evidence="1">
    <location>
        <begin position="116"/>
        <end position="135"/>
    </location>
</feature>
<reference evidence="2 3" key="1">
    <citation type="submission" date="2024-08" db="EMBL/GenBank/DDBJ databases">
        <authorList>
            <person name="Cucini C."/>
            <person name="Frati F."/>
        </authorList>
    </citation>
    <scope>NUCLEOTIDE SEQUENCE [LARGE SCALE GENOMIC DNA]</scope>
</reference>
<keyword evidence="3" id="KW-1185">Reference proteome</keyword>
<evidence type="ECO:0000256" key="1">
    <source>
        <dbReference type="SAM" id="Phobius"/>
    </source>
</evidence>
<dbReference type="EMBL" id="CAXLJM020000057">
    <property type="protein sequence ID" value="CAL8118489.1"/>
    <property type="molecule type" value="Genomic_DNA"/>
</dbReference>
<evidence type="ECO:0000313" key="3">
    <source>
        <dbReference type="Proteomes" id="UP001642540"/>
    </source>
</evidence>
<sequence>MPCKPCCCISSRNGAVAIAILQIITCGMGMVKIVQAIDALSDIEDLPNTSKKKNTGIQSWTRKHPGFVDADPSTFFTVLYVLLSFWLLMMVMNIVFGSLLIYGLIKKCGPLIQAHLIFTILHVVLLFLLQLLNLNPISITVESDTEVLYYFTLYLVRFYLIYVVYCAYLETQESQMPRPYSAEMFTFPQGLGGQGGPILYPPQPCQQPLITQGATFYPPQPYQFQQTLLSQGDAYAYYPPHQQTLVGQGYPMQSYPQPQQQGRPFPIYPPQTIADTRQSYQYPVTSTLPPYPYPPPRYSQTSLGGGLIPSPSYTPISYAQPVGGQAMNYIPYAI</sequence>
<proteinExistence type="predicted"/>
<name>A0ABP1R3E4_9HEXA</name>
<evidence type="ECO:0000313" key="2">
    <source>
        <dbReference type="EMBL" id="CAL8118489.1"/>
    </source>
</evidence>
<keyword evidence="1" id="KW-0472">Membrane</keyword>
<dbReference type="Proteomes" id="UP001642540">
    <property type="component" value="Unassembled WGS sequence"/>
</dbReference>
<accession>A0ABP1R3E4</accession>